<dbReference type="EMBL" id="SJPQ01000002">
    <property type="protein sequence ID" value="TWT89043.1"/>
    <property type="molecule type" value="Genomic_DNA"/>
</dbReference>
<keyword evidence="2" id="KW-1185">Reference proteome</keyword>
<reference evidence="1 2" key="1">
    <citation type="submission" date="2019-02" db="EMBL/GenBank/DDBJ databases">
        <title>Deep-cultivation of Planctomycetes and their phenomic and genomic characterization uncovers novel biology.</title>
        <authorList>
            <person name="Wiegand S."/>
            <person name="Jogler M."/>
            <person name="Boedeker C."/>
            <person name="Pinto D."/>
            <person name="Vollmers J."/>
            <person name="Rivas-Marin E."/>
            <person name="Kohn T."/>
            <person name="Peeters S.H."/>
            <person name="Heuer A."/>
            <person name="Rast P."/>
            <person name="Oberbeckmann S."/>
            <person name="Bunk B."/>
            <person name="Jeske O."/>
            <person name="Meyerdierks A."/>
            <person name="Storesund J.E."/>
            <person name="Kallscheuer N."/>
            <person name="Luecker S."/>
            <person name="Lage O.M."/>
            <person name="Pohl T."/>
            <person name="Merkel B.J."/>
            <person name="Hornburger P."/>
            <person name="Mueller R.-W."/>
            <person name="Bruemmer F."/>
            <person name="Labrenz M."/>
            <person name="Spormann A.M."/>
            <person name="Op Den Camp H."/>
            <person name="Overmann J."/>
            <person name="Amann R."/>
            <person name="Jetten M.S.M."/>
            <person name="Mascher T."/>
            <person name="Medema M.H."/>
            <person name="Devos D.P."/>
            <person name="Kaster A.-K."/>
            <person name="Ovreas L."/>
            <person name="Rohde M."/>
            <person name="Galperin M.Y."/>
            <person name="Jogler C."/>
        </authorList>
    </citation>
    <scope>NUCLEOTIDE SEQUENCE [LARGE SCALE GENOMIC DNA]</scope>
    <source>
        <strain evidence="1 2">Mal64</strain>
    </source>
</reference>
<dbReference type="PROSITE" id="PS51257">
    <property type="entry name" value="PROKAR_LIPOPROTEIN"/>
    <property type="match status" value="1"/>
</dbReference>
<sequence length="286" mass="29947">MFRVLFAAVWFLVACGGETLASQIWGTDFGSRGTSHSAKQVDHATGDVLRIVTVPGDVYVQAVRDLASDPARTPGVIWSVHTGFLAGNVLVEFDPNRAKQLSVVAIDADETILSLAIDPLTGRFYGASSLNLYEIQPTTGVAQAIGATQADVSIGLGFGLDGVLYGIDSLQRLMTVDTTSGATTLVAELTGGTLTDLAARPEDGVLYGLGTNSQSYSLFTIDPATAEATWVGQSVGRNSGIAFTGVPEPGAVAIAAVAAVGMLGRFRGRRDRRPAALSFERRARRA</sequence>
<proteinExistence type="predicted"/>
<gene>
    <name evidence="1" type="ORF">Mal64_25340</name>
</gene>
<dbReference type="RefSeq" id="WP_197525706.1">
    <property type="nucleotide sequence ID" value="NZ_SJPQ01000002.1"/>
</dbReference>
<evidence type="ECO:0000313" key="1">
    <source>
        <dbReference type="EMBL" id="TWT89043.1"/>
    </source>
</evidence>
<dbReference type="AlphaFoldDB" id="A0A5C5ZS26"/>
<dbReference type="Proteomes" id="UP000315440">
    <property type="component" value="Unassembled WGS sequence"/>
</dbReference>
<evidence type="ECO:0000313" key="2">
    <source>
        <dbReference type="Proteomes" id="UP000315440"/>
    </source>
</evidence>
<evidence type="ECO:0008006" key="3">
    <source>
        <dbReference type="Google" id="ProtNLM"/>
    </source>
</evidence>
<organism evidence="1 2">
    <name type="scientific">Pseudobythopirellula maris</name>
    <dbReference type="NCBI Taxonomy" id="2527991"/>
    <lineage>
        <taxon>Bacteria</taxon>
        <taxon>Pseudomonadati</taxon>
        <taxon>Planctomycetota</taxon>
        <taxon>Planctomycetia</taxon>
        <taxon>Pirellulales</taxon>
        <taxon>Lacipirellulaceae</taxon>
        <taxon>Pseudobythopirellula</taxon>
    </lineage>
</organism>
<comment type="caution">
    <text evidence="1">The sequence shown here is derived from an EMBL/GenBank/DDBJ whole genome shotgun (WGS) entry which is preliminary data.</text>
</comment>
<dbReference type="SUPFAM" id="SSF101898">
    <property type="entry name" value="NHL repeat"/>
    <property type="match status" value="1"/>
</dbReference>
<name>A0A5C5ZS26_9BACT</name>
<accession>A0A5C5ZS26</accession>
<protein>
    <recommendedName>
        <fullName evidence="3">PEP-CTERM protein-sorting domain-containing protein</fullName>
    </recommendedName>
</protein>